<dbReference type="Proteomes" id="UP000076798">
    <property type="component" value="Unassembled WGS sequence"/>
</dbReference>
<accession>A0A166BZU0</accession>
<sequence length="153" mass="17171">MTMCDRRVLFYPLRPSSLSTTKPEIVEVEGVLRDQYSDAASHPSSTEIGVYSPSSSFLTVRNISGSSGTSRVAPRLSVGEEFLLVLIYSSSESPFIPILTFRGTYIFVLERKVFSVVVQSGRRRHRLWRLGLEVRVRSSKATITSKIDLRQAL</sequence>
<reference evidence="1 2" key="1">
    <citation type="journal article" date="2016" name="Mol. Biol. Evol.">
        <title>Comparative Genomics of Early-Diverging Mushroom-Forming Fungi Provides Insights into the Origins of Lignocellulose Decay Capabilities.</title>
        <authorList>
            <person name="Nagy L.G."/>
            <person name="Riley R."/>
            <person name="Tritt A."/>
            <person name="Adam C."/>
            <person name="Daum C."/>
            <person name="Floudas D."/>
            <person name="Sun H."/>
            <person name="Yadav J.S."/>
            <person name="Pangilinan J."/>
            <person name="Larsson K.H."/>
            <person name="Matsuura K."/>
            <person name="Barry K."/>
            <person name="Labutti K."/>
            <person name="Kuo R."/>
            <person name="Ohm R.A."/>
            <person name="Bhattacharya S.S."/>
            <person name="Shirouzu T."/>
            <person name="Yoshinaga Y."/>
            <person name="Martin F.M."/>
            <person name="Grigoriev I.V."/>
            <person name="Hibbett D.S."/>
        </authorList>
    </citation>
    <scope>NUCLEOTIDE SEQUENCE [LARGE SCALE GENOMIC DNA]</scope>
    <source>
        <strain evidence="1 2">HHB10207 ss-3</strain>
    </source>
</reference>
<gene>
    <name evidence="1" type="ORF">SISSUDRAFT_1034510</name>
</gene>
<keyword evidence="2" id="KW-1185">Reference proteome</keyword>
<organism evidence="1 2">
    <name type="scientific">Sistotremastrum suecicum HHB10207 ss-3</name>
    <dbReference type="NCBI Taxonomy" id="1314776"/>
    <lineage>
        <taxon>Eukaryota</taxon>
        <taxon>Fungi</taxon>
        <taxon>Dikarya</taxon>
        <taxon>Basidiomycota</taxon>
        <taxon>Agaricomycotina</taxon>
        <taxon>Agaricomycetes</taxon>
        <taxon>Sistotremastrales</taxon>
        <taxon>Sistotremastraceae</taxon>
        <taxon>Sistotremastrum</taxon>
    </lineage>
</organism>
<protein>
    <submittedName>
        <fullName evidence="1">Uncharacterized protein</fullName>
    </submittedName>
</protein>
<dbReference type="AlphaFoldDB" id="A0A166BZU0"/>
<evidence type="ECO:0000313" key="2">
    <source>
        <dbReference type="Proteomes" id="UP000076798"/>
    </source>
</evidence>
<proteinExistence type="predicted"/>
<name>A0A166BZU0_9AGAM</name>
<evidence type="ECO:0000313" key="1">
    <source>
        <dbReference type="EMBL" id="KZT36919.1"/>
    </source>
</evidence>
<dbReference type="EMBL" id="KV428096">
    <property type="protein sequence ID" value="KZT36919.1"/>
    <property type="molecule type" value="Genomic_DNA"/>
</dbReference>